<dbReference type="InterPro" id="IPR035901">
    <property type="entry name" value="GIY-YIG_endonuc_sf"/>
</dbReference>
<dbReference type="Proteomes" id="UP000056090">
    <property type="component" value="Chromosome"/>
</dbReference>
<reference evidence="3 4" key="1">
    <citation type="submission" date="2014-06" db="EMBL/GenBank/DDBJ databases">
        <title>Genomes of Alteromonas australica, a world apart.</title>
        <authorList>
            <person name="Gonzaga A."/>
            <person name="Lopez-Perez M."/>
            <person name="Rodriguez-Valera F."/>
        </authorList>
    </citation>
    <scope>NUCLEOTIDE SEQUENCE [LARGE SCALE GENOMIC DNA]</scope>
    <source>
        <strain evidence="3 4">H 17</strain>
    </source>
</reference>
<dbReference type="Pfam" id="PF01541">
    <property type="entry name" value="GIY-YIG"/>
    <property type="match status" value="1"/>
</dbReference>
<proteinExistence type="inferred from homology"/>
<dbReference type="RefSeq" id="WP_044449664.1">
    <property type="nucleotide sequence ID" value="NZ_CAJXAX010000003.1"/>
</dbReference>
<evidence type="ECO:0000313" key="3">
    <source>
        <dbReference type="EMBL" id="AIF99592.1"/>
    </source>
</evidence>
<keyword evidence="3" id="KW-0255">Endonuclease</keyword>
<dbReference type="GO" id="GO:0004519">
    <property type="term" value="F:endonuclease activity"/>
    <property type="evidence" value="ECO:0007669"/>
    <property type="project" value="UniProtKB-KW"/>
</dbReference>
<evidence type="ECO:0000256" key="1">
    <source>
        <dbReference type="ARBA" id="ARBA00007435"/>
    </source>
</evidence>
<dbReference type="PATRIC" id="fig|589873.4.peg.3021"/>
<dbReference type="PANTHER" id="PTHR34477:SF1">
    <property type="entry name" value="UPF0213 PROTEIN YHBQ"/>
    <property type="match status" value="1"/>
</dbReference>
<comment type="similarity">
    <text evidence="1">Belongs to the UPF0213 family.</text>
</comment>
<dbReference type="PANTHER" id="PTHR34477">
    <property type="entry name" value="UPF0213 PROTEIN YHBQ"/>
    <property type="match status" value="1"/>
</dbReference>
<dbReference type="PROSITE" id="PS50164">
    <property type="entry name" value="GIY_YIG"/>
    <property type="match status" value="1"/>
</dbReference>
<name>A0A075P8E8_9ALTE</name>
<dbReference type="OrthoDB" id="9797095at2"/>
<dbReference type="KEGG" id="aaus:EP12_13985"/>
<dbReference type="InterPro" id="IPR000305">
    <property type="entry name" value="GIY-YIG_endonuc"/>
</dbReference>
<dbReference type="GeneID" id="78255889"/>
<dbReference type="InterPro" id="IPR050190">
    <property type="entry name" value="UPF0213_domain"/>
</dbReference>
<dbReference type="SUPFAM" id="SSF82771">
    <property type="entry name" value="GIY-YIG endonuclease"/>
    <property type="match status" value="1"/>
</dbReference>
<accession>A0A075P8E8</accession>
<dbReference type="KEGG" id="aal:EP13_13350"/>
<sequence length="113" mass="12636">MPESITAQNGNTHNLPGTWYLYIVENRLGHLYTGITTNPQRRIKQHNGLLAGGAKALKGKAPIVYKVLFEIGCRTRAAQLEYEVKQLSGAQKRKIVTTKVLHDSHCVLQQFHG</sequence>
<dbReference type="Gene3D" id="3.40.1440.10">
    <property type="entry name" value="GIY-YIG endonuclease"/>
    <property type="match status" value="1"/>
</dbReference>
<gene>
    <name evidence="3" type="ORF">EP13_13350</name>
</gene>
<dbReference type="EMBL" id="CP008849">
    <property type="protein sequence ID" value="AIF99592.1"/>
    <property type="molecule type" value="Genomic_DNA"/>
</dbReference>
<feature type="domain" description="GIY-YIG" evidence="2">
    <location>
        <begin position="17"/>
        <end position="96"/>
    </location>
</feature>
<evidence type="ECO:0000259" key="2">
    <source>
        <dbReference type="PROSITE" id="PS50164"/>
    </source>
</evidence>
<dbReference type="eggNOG" id="COG2827">
    <property type="taxonomic scope" value="Bacteria"/>
</dbReference>
<evidence type="ECO:0000313" key="4">
    <source>
        <dbReference type="Proteomes" id="UP000056090"/>
    </source>
</evidence>
<protein>
    <submittedName>
        <fullName evidence="3">Endonuclease</fullName>
    </submittedName>
</protein>
<keyword evidence="4" id="KW-1185">Reference proteome</keyword>
<organism evidence="3 4">
    <name type="scientific">Alteromonas australica</name>
    <dbReference type="NCBI Taxonomy" id="589873"/>
    <lineage>
        <taxon>Bacteria</taxon>
        <taxon>Pseudomonadati</taxon>
        <taxon>Pseudomonadota</taxon>
        <taxon>Gammaproteobacteria</taxon>
        <taxon>Alteromonadales</taxon>
        <taxon>Alteromonadaceae</taxon>
        <taxon>Alteromonas/Salinimonas group</taxon>
        <taxon>Alteromonas</taxon>
    </lineage>
</organism>
<dbReference type="AlphaFoldDB" id="A0A075P8E8"/>
<dbReference type="CDD" id="cd10456">
    <property type="entry name" value="GIY-YIG_UPF0213"/>
    <property type="match status" value="1"/>
</dbReference>
<keyword evidence="3" id="KW-0540">Nuclease</keyword>
<keyword evidence="3" id="KW-0378">Hydrolase</keyword>